<evidence type="ECO:0000313" key="1">
    <source>
        <dbReference type="EMBL" id="MFB9072847.1"/>
    </source>
</evidence>
<reference evidence="1 2" key="1">
    <citation type="submission" date="2024-09" db="EMBL/GenBank/DDBJ databases">
        <authorList>
            <person name="Sun Q."/>
            <person name="Mori K."/>
        </authorList>
    </citation>
    <scope>NUCLEOTIDE SEQUENCE [LARGE SCALE GENOMIC DNA]</scope>
    <source>
        <strain evidence="1 2">CCM 7609</strain>
    </source>
</reference>
<proteinExistence type="predicted"/>
<dbReference type="EMBL" id="JBHMFI010000001">
    <property type="protein sequence ID" value="MFB9072847.1"/>
    <property type="molecule type" value="Genomic_DNA"/>
</dbReference>
<accession>A0ABV5G1N3</accession>
<gene>
    <name evidence="1" type="ORF">ACFFX0_17215</name>
</gene>
<name>A0ABV5G1N3_9MICC</name>
<dbReference type="Proteomes" id="UP001589575">
    <property type="component" value="Unassembled WGS sequence"/>
</dbReference>
<sequence length="52" mass="5650">MCLGDEDRPRSVPRFDGFVRSGERRSAGRSGCSWDSFLTGISSVNKSCGYCG</sequence>
<organism evidence="1 2">
    <name type="scientific">Citricoccus parietis</name>
    <dbReference type="NCBI Taxonomy" id="592307"/>
    <lineage>
        <taxon>Bacteria</taxon>
        <taxon>Bacillati</taxon>
        <taxon>Actinomycetota</taxon>
        <taxon>Actinomycetes</taxon>
        <taxon>Micrococcales</taxon>
        <taxon>Micrococcaceae</taxon>
        <taxon>Citricoccus</taxon>
    </lineage>
</organism>
<keyword evidence="2" id="KW-1185">Reference proteome</keyword>
<comment type="caution">
    <text evidence="1">The sequence shown here is derived from an EMBL/GenBank/DDBJ whole genome shotgun (WGS) entry which is preliminary data.</text>
</comment>
<protein>
    <submittedName>
        <fullName evidence="1">Uncharacterized protein</fullName>
    </submittedName>
</protein>
<evidence type="ECO:0000313" key="2">
    <source>
        <dbReference type="Proteomes" id="UP001589575"/>
    </source>
</evidence>